<accession>A0A484MP21</accession>
<feature type="compositionally biased region" description="Basic and acidic residues" evidence="1">
    <location>
        <begin position="53"/>
        <end position="62"/>
    </location>
</feature>
<keyword evidence="3" id="KW-1185">Reference proteome</keyword>
<name>A0A484MP21_9ASTE</name>
<dbReference type="AlphaFoldDB" id="A0A484MP21"/>
<evidence type="ECO:0000256" key="1">
    <source>
        <dbReference type="SAM" id="MobiDB-lite"/>
    </source>
</evidence>
<sequence length="185" mass="20797">MSHEELIASNAALKAQVEYLAKEVAKLTKMKLNELQGSDREEDTSSSGTVKPKTNEGSEFKVDIPTFEGKNDPDEFLEWLETVECVFDFKDVSNEKKKEEHSLKQESGAVNAMQDLYDIVRCDVLHVNMRESEGLEEPLVISAVATMNQRRQVSFFQSSSPVFAQKRLGEQLGVHMTSPKRLSVA</sequence>
<gene>
    <name evidence="2" type="ORF">CCAM_LOCUS32499</name>
</gene>
<feature type="region of interest" description="Disordered" evidence="1">
    <location>
        <begin position="32"/>
        <end position="65"/>
    </location>
</feature>
<evidence type="ECO:0000313" key="3">
    <source>
        <dbReference type="Proteomes" id="UP000595140"/>
    </source>
</evidence>
<dbReference type="EMBL" id="OOIL02004149">
    <property type="protein sequence ID" value="VFQ90723.1"/>
    <property type="molecule type" value="Genomic_DNA"/>
</dbReference>
<evidence type="ECO:0000313" key="2">
    <source>
        <dbReference type="EMBL" id="VFQ90723.1"/>
    </source>
</evidence>
<reference evidence="2 3" key="1">
    <citation type="submission" date="2018-04" db="EMBL/GenBank/DDBJ databases">
        <authorList>
            <person name="Vogel A."/>
        </authorList>
    </citation>
    <scope>NUCLEOTIDE SEQUENCE [LARGE SCALE GENOMIC DNA]</scope>
</reference>
<proteinExistence type="predicted"/>
<protein>
    <submittedName>
        <fullName evidence="2">Uncharacterized protein</fullName>
    </submittedName>
</protein>
<organism evidence="2 3">
    <name type="scientific">Cuscuta campestris</name>
    <dbReference type="NCBI Taxonomy" id="132261"/>
    <lineage>
        <taxon>Eukaryota</taxon>
        <taxon>Viridiplantae</taxon>
        <taxon>Streptophyta</taxon>
        <taxon>Embryophyta</taxon>
        <taxon>Tracheophyta</taxon>
        <taxon>Spermatophyta</taxon>
        <taxon>Magnoliopsida</taxon>
        <taxon>eudicotyledons</taxon>
        <taxon>Gunneridae</taxon>
        <taxon>Pentapetalae</taxon>
        <taxon>asterids</taxon>
        <taxon>lamiids</taxon>
        <taxon>Solanales</taxon>
        <taxon>Convolvulaceae</taxon>
        <taxon>Cuscuteae</taxon>
        <taxon>Cuscuta</taxon>
        <taxon>Cuscuta subgen. Grammica</taxon>
        <taxon>Cuscuta sect. Cleistogrammica</taxon>
    </lineage>
</organism>
<dbReference type="OrthoDB" id="1750597at2759"/>
<dbReference type="Proteomes" id="UP000595140">
    <property type="component" value="Unassembled WGS sequence"/>
</dbReference>